<dbReference type="Gene3D" id="3.40.50.720">
    <property type="entry name" value="NAD(P)-binding Rossmann-like Domain"/>
    <property type="match status" value="1"/>
</dbReference>
<organism evidence="4 5">
    <name type="scientific">Gulosibacter molinativorax</name>
    <dbReference type="NCBI Taxonomy" id="256821"/>
    <lineage>
        <taxon>Bacteria</taxon>
        <taxon>Bacillati</taxon>
        <taxon>Actinomycetota</taxon>
        <taxon>Actinomycetes</taxon>
        <taxon>Micrococcales</taxon>
        <taxon>Microbacteriaceae</taxon>
        <taxon>Gulosibacter</taxon>
    </lineage>
</organism>
<keyword evidence="5" id="KW-1185">Reference proteome</keyword>
<evidence type="ECO:0000256" key="1">
    <source>
        <dbReference type="ARBA" id="ARBA00022857"/>
    </source>
</evidence>
<feature type="domain" description="Enoyl reductase (ER)" evidence="3">
    <location>
        <begin position="13"/>
        <end position="313"/>
    </location>
</feature>
<dbReference type="SUPFAM" id="SSF50129">
    <property type="entry name" value="GroES-like"/>
    <property type="match status" value="1"/>
</dbReference>
<sequence>MDRRWVATEFGKGIEALEYQTVEVPAPGPGEVTIRVRAVSINRFDTKIINILDDPAKLPYPLGAEAAGVVAAVGPDPDQNVSGDGQLVAVGDEVITFRGRGTYATRFNVAAKHVHHKPKSLPFPQAAGLLLVGTTAAEMLYRVKPKRGETVLLHGASGALGESLLQQAAKQCLDVIGTSSERHFDNVRRYGGTPIEYGPGLAVRVREASRDGIDIALDAAGTDEATNVSLEFVLDRRRILTVVRGDLAKKYGFQYIDGSGEGRVYRDGVSAELLAVAASGELEVPIARTFDLSEAKVALEYIAAGNAGGKIVLTA</sequence>
<evidence type="ECO:0000313" key="4">
    <source>
        <dbReference type="EMBL" id="MDJ1372789.1"/>
    </source>
</evidence>
<protein>
    <submittedName>
        <fullName evidence="4">NADP-dependent oxidoreductase</fullName>
    </submittedName>
</protein>
<keyword evidence="1" id="KW-0521">NADP</keyword>
<dbReference type="Pfam" id="PF13602">
    <property type="entry name" value="ADH_zinc_N_2"/>
    <property type="match status" value="1"/>
</dbReference>
<dbReference type="SUPFAM" id="SSF51735">
    <property type="entry name" value="NAD(P)-binding Rossmann-fold domains"/>
    <property type="match status" value="1"/>
</dbReference>
<dbReference type="PANTHER" id="PTHR48106:SF7">
    <property type="entry name" value="DEHYDROGENASE, ZINC-CONTAINING, PUTATIVE (AFU_ORTHOLOGUE AFUA_5G10220)-RELATED"/>
    <property type="match status" value="1"/>
</dbReference>
<dbReference type="RefSeq" id="WP_026937847.1">
    <property type="nucleotide sequence ID" value="NZ_CP028426.1"/>
</dbReference>
<dbReference type="CDD" id="cd05289">
    <property type="entry name" value="MDR_like_2"/>
    <property type="match status" value="1"/>
</dbReference>
<accession>A0ABT7CC76</accession>
<dbReference type="InterPro" id="IPR013154">
    <property type="entry name" value="ADH-like_N"/>
</dbReference>
<dbReference type="InterPro" id="IPR036291">
    <property type="entry name" value="NAD(P)-bd_dom_sf"/>
</dbReference>
<gene>
    <name evidence="4" type="ORF">C7K25_15750</name>
</gene>
<reference evidence="4" key="2">
    <citation type="journal article" date="2022" name="Sci. Rep.">
        <title>In silico prediction of the enzymes involved in the degradation of the herbicide molinate by Gulosibacter molinativorax ON4T.</title>
        <authorList>
            <person name="Lopes A.R."/>
            <person name="Bunin E."/>
            <person name="Viana A.T."/>
            <person name="Froufe H."/>
            <person name="Munoz-Merida A."/>
            <person name="Pinho D."/>
            <person name="Figueiredo J."/>
            <person name="Barroso C."/>
            <person name="Vaz-Moreira I."/>
            <person name="Bellanger X."/>
            <person name="Egas C."/>
            <person name="Nunes O.C."/>
        </authorList>
    </citation>
    <scope>NUCLEOTIDE SEQUENCE</scope>
    <source>
        <strain evidence="4">ON4</strain>
    </source>
</reference>
<dbReference type="PANTHER" id="PTHR48106">
    <property type="entry name" value="QUINONE OXIDOREDUCTASE PIG3-RELATED"/>
    <property type="match status" value="1"/>
</dbReference>
<reference evidence="4" key="1">
    <citation type="submission" date="2018-03" db="EMBL/GenBank/DDBJ databases">
        <authorList>
            <person name="Nunes O.C."/>
            <person name="Lopes A.R."/>
            <person name="Froufe H."/>
            <person name="Munoz-Merida A."/>
            <person name="Barroso C."/>
            <person name="Egas C."/>
        </authorList>
    </citation>
    <scope>NUCLEOTIDE SEQUENCE</scope>
    <source>
        <strain evidence="4">ON4</strain>
    </source>
</reference>
<dbReference type="Gene3D" id="3.90.180.10">
    <property type="entry name" value="Medium-chain alcohol dehydrogenases, catalytic domain"/>
    <property type="match status" value="1"/>
</dbReference>
<evidence type="ECO:0000256" key="2">
    <source>
        <dbReference type="ARBA" id="ARBA00023002"/>
    </source>
</evidence>
<evidence type="ECO:0000259" key="3">
    <source>
        <dbReference type="SMART" id="SM00829"/>
    </source>
</evidence>
<dbReference type="InterPro" id="IPR011032">
    <property type="entry name" value="GroES-like_sf"/>
</dbReference>
<dbReference type="Pfam" id="PF08240">
    <property type="entry name" value="ADH_N"/>
    <property type="match status" value="1"/>
</dbReference>
<comment type="caution">
    <text evidence="4">The sequence shown here is derived from an EMBL/GenBank/DDBJ whole genome shotgun (WGS) entry which is preliminary data.</text>
</comment>
<proteinExistence type="predicted"/>
<dbReference type="InterPro" id="IPR020843">
    <property type="entry name" value="ER"/>
</dbReference>
<dbReference type="EMBL" id="PXVD01000055">
    <property type="protein sequence ID" value="MDJ1372789.1"/>
    <property type="molecule type" value="Genomic_DNA"/>
</dbReference>
<dbReference type="SMART" id="SM00829">
    <property type="entry name" value="PKS_ER"/>
    <property type="match status" value="1"/>
</dbReference>
<name>A0ABT7CC76_9MICO</name>
<dbReference type="Proteomes" id="UP001170379">
    <property type="component" value="Unassembled WGS sequence"/>
</dbReference>
<keyword evidence="2" id="KW-0560">Oxidoreductase</keyword>
<evidence type="ECO:0000313" key="5">
    <source>
        <dbReference type="Proteomes" id="UP001170379"/>
    </source>
</evidence>